<evidence type="ECO:0000313" key="2">
    <source>
        <dbReference type="EMBL" id="KAK4765946.1"/>
    </source>
</evidence>
<keyword evidence="3" id="KW-1185">Reference proteome</keyword>
<sequence>MVQNHCTSPRPPWEADSHPDFSLREWDLKASRVGRNTDSLKRFSTSSLKEEVCPSFRSSITAISSSPSSPGYPLKALHASTSNKNYDCSSPEGFVLNSKWSDAEKYIRNPYSGQVPVECLLASSFHNLHRRITMSAPLVYSDKTRTSQIKPTLTTARKSLFQIPIEEKEVMGMKKDVEIESIEAETIKDHPSWISSNNTSSNLTRASTPSIRERMSKPLRTEREEMSNSSRKLKSAEEFQVEGIQKEEDTKKESYSKEEDSVKVSDHNASSFRDDFHGDGNEEEQMHGGSSRRPRGVGCLSWMRSRRLYGHHYCLDKRDEATATTPRNIKKRTFFIISCTKARRKMLA</sequence>
<dbReference type="PANTHER" id="PTHR36748">
    <property type="entry name" value="MENTAL RETARDATION GTPASE ACTIVATING PROTEIN"/>
    <property type="match status" value="1"/>
</dbReference>
<accession>A0AAN7QF47</accession>
<gene>
    <name evidence="2" type="ORF">SAY87_007588</name>
</gene>
<feature type="compositionally biased region" description="Polar residues" evidence="1">
    <location>
        <begin position="193"/>
        <end position="210"/>
    </location>
</feature>
<dbReference type="AlphaFoldDB" id="A0AAN7QF47"/>
<feature type="compositionally biased region" description="Basic and acidic residues" evidence="1">
    <location>
        <begin position="211"/>
        <end position="226"/>
    </location>
</feature>
<reference evidence="2 3" key="1">
    <citation type="journal article" date="2023" name="Hortic Res">
        <title>Pangenome of water caltrop reveals structural variations and asymmetric subgenome divergence after allopolyploidization.</title>
        <authorList>
            <person name="Zhang X."/>
            <person name="Chen Y."/>
            <person name="Wang L."/>
            <person name="Yuan Y."/>
            <person name="Fang M."/>
            <person name="Shi L."/>
            <person name="Lu R."/>
            <person name="Comes H.P."/>
            <person name="Ma Y."/>
            <person name="Chen Y."/>
            <person name="Huang G."/>
            <person name="Zhou Y."/>
            <person name="Zheng Z."/>
            <person name="Qiu Y."/>
        </authorList>
    </citation>
    <scope>NUCLEOTIDE SEQUENCE [LARGE SCALE GENOMIC DNA]</scope>
    <source>
        <tissue evidence="2">Roots</tissue>
    </source>
</reference>
<feature type="compositionally biased region" description="Basic and acidic residues" evidence="1">
    <location>
        <begin position="244"/>
        <end position="286"/>
    </location>
</feature>
<name>A0AAN7QF47_9MYRT</name>
<feature type="region of interest" description="Disordered" evidence="1">
    <location>
        <begin position="191"/>
        <end position="294"/>
    </location>
</feature>
<protein>
    <submittedName>
        <fullName evidence="2">Uncharacterized protein</fullName>
    </submittedName>
</protein>
<dbReference type="Proteomes" id="UP001345219">
    <property type="component" value="Chromosome 7"/>
</dbReference>
<evidence type="ECO:0000256" key="1">
    <source>
        <dbReference type="SAM" id="MobiDB-lite"/>
    </source>
</evidence>
<dbReference type="EMBL" id="JAXIOK010000007">
    <property type="protein sequence ID" value="KAK4765946.1"/>
    <property type="molecule type" value="Genomic_DNA"/>
</dbReference>
<organism evidence="2 3">
    <name type="scientific">Trapa incisa</name>
    <dbReference type="NCBI Taxonomy" id="236973"/>
    <lineage>
        <taxon>Eukaryota</taxon>
        <taxon>Viridiplantae</taxon>
        <taxon>Streptophyta</taxon>
        <taxon>Embryophyta</taxon>
        <taxon>Tracheophyta</taxon>
        <taxon>Spermatophyta</taxon>
        <taxon>Magnoliopsida</taxon>
        <taxon>eudicotyledons</taxon>
        <taxon>Gunneridae</taxon>
        <taxon>Pentapetalae</taxon>
        <taxon>rosids</taxon>
        <taxon>malvids</taxon>
        <taxon>Myrtales</taxon>
        <taxon>Lythraceae</taxon>
        <taxon>Trapa</taxon>
    </lineage>
</organism>
<comment type="caution">
    <text evidence="2">The sequence shown here is derived from an EMBL/GenBank/DDBJ whole genome shotgun (WGS) entry which is preliminary data.</text>
</comment>
<proteinExistence type="predicted"/>
<dbReference type="PANTHER" id="PTHR36748:SF3">
    <property type="entry name" value="MENTAL RETARDATION GTPASE ACTIVATING PROTEIN"/>
    <property type="match status" value="1"/>
</dbReference>
<evidence type="ECO:0000313" key="3">
    <source>
        <dbReference type="Proteomes" id="UP001345219"/>
    </source>
</evidence>